<dbReference type="AlphaFoldDB" id="A0A0F9S1K9"/>
<dbReference type="EMBL" id="LAZR01000618">
    <property type="protein sequence ID" value="KKN62630.1"/>
    <property type="molecule type" value="Genomic_DNA"/>
</dbReference>
<comment type="caution">
    <text evidence="1">The sequence shown here is derived from an EMBL/GenBank/DDBJ whole genome shotgun (WGS) entry which is preliminary data.</text>
</comment>
<accession>A0A0F9S1K9</accession>
<gene>
    <name evidence="1" type="ORF">LCGC14_0510410</name>
</gene>
<proteinExistence type="predicted"/>
<protein>
    <submittedName>
        <fullName evidence="1">Uncharacterized protein</fullName>
    </submittedName>
</protein>
<evidence type="ECO:0000313" key="1">
    <source>
        <dbReference type="EMBL" id="KKN62630.1"/>
    </source>
</evidence>
<organism evidence="1">
    <name type="scientific">marine sediment metagenome</name>
    <dbReference type="NCBI Taxonomy" id="412755"/>
    <lineage>
        <taxon>unclassified sequences</taxon>
        <taxon>metagenomes</taxon>
        <taxon>ecological metagenomes</taxon>
    </lineage>
</organism>
<reference evidence="1" key="1">
    <citation type="journal article" date="2015" name="Nature">
        <title>Complex archaea that bridge the gap between prokaryotes and eukaryotes.</title>
        <authorList>
            <person name="Spang A."/>
            <person name="Saw J.H."/>
            <person name="Jorgensen S.L."/>
            <person name="Zaremba-Niedzwiedzka K."/>
            <person name="Martijn J."/>
            <person name="Lind A.E."/>
            <person name="van Eijk R."/>
            <person name="Schleper C."/>
            <person name="Guy L."/>
            <person name="Ettema T.J."/>
        </authorList>
    </citation>
    <scope>NUCLEOTIDE SEQUENCE</scope>
</reference>
<sequence length="93" mass="10100">MAGASLLATTLPTVVSMGVTSQAITHLFPGEKRGRATARTGRIVTVGVAKTKINAEKFATKYRKALRKKDMPYIGRVKVTRLSGGYTITYRRG</sequence>
<name>A0A0F9S1K9_9ZZZZ</name>